<keyword evidence="4" id="KW-0378">Hydrolase</keyword>
<feature type="domain" description="Imelysin-like" evidence="3">
    <location>
        <begin position="77"/>
        <end position="361"/>
    </location>
</feature>
<dbReference type="InterPro" id="IPR038352">
    <property type="entry name" value="Imelysin_sf"/>
</dbReference>
<dbReference type="GO" id="GO:0030313">
    <property type="term" value="C:cell envelope"/>
    <property type="evidence" value="ECO:0007669"/>
    <property type="project" value="UniProtKB-SubCell"/>
</dbReference>
<comment type="caution">
    <text evidence="4">The sequence shown here is derived from an EMBL/GenBank/DDBJ whole genome shotgun (WGS) entry which is preliminary data.</text>
</comment>
<evidence type="ECO:0000256" key="1">
    <source>
        <dbReference type="ARBA" id="ARBA00004196"/>
    </source>
</evidence>
<gene>
    <name evidence="4" type="ORF">C4E15_16010</name>
</gene>
<dbReference type="EMBL" id="PREU01000007">
    <property type="protein sequence ID" value="PPA75243.1"/>
    <property type="molecule type" value="Genomic_DNA"/>
</dbReference>
<dbReference type="GO" id="GO:0004177">
    <property type="term" value="F:aminopeptidase activity"/>
    <property type="evidence" value="ECO:0007669"/>
    <property type="project" value="UniProtKB-KW"/>
</dbReference>
<proteinExistence type="predicted"/>
<keyword evidence="4" id="KW-0645">Protease</keyword>
<protein>
    <submittedName>
        <fullName evidence="4">Aminopeptidase</fullName>
    </submittedName>
</protein>
<keyword evidence="2" id="KW-0732">Signal</keyword>
<sequence>MTQAGVKAARGRAIAWNAPVTKSAALKSTALNAFALKSLASKASLAAALLAVPLAVQAQLSPDLGERLARDYARPAVSKMVDAAAALDGALGGWCAKPDAAGATRVADAYTQLTLAWSGVEILRFGPLVQANRFERLAFWPDTRGVMPRQVQQLIAAQDAALLAPGALAGRSVAVQGLPALEYVLYGEPALLKQTGAPTFAYACGYARAVAANVTTISRDVAQAWSPQGEFGRQFATPQAGNDLYRDPQEIAAEAMKALSTGLQFARDVKILPVLGESPDAARPKRAAFWRSGMSTRLLAANLDGLRAFYQAGAYALPAGSEWMDVSVRGELQSAAQTLQAVPAPLDAALQDEEGRRLLLLASLTIQNAKAIVDQDLAPALGVTIGFNALDGD</sequence>
<reference evidence="4 5" key="1">
    <citation type="submission" date="2018-02" db="EMBL/GenBank/DDBJ databases">
        <title>Draft Genome of Achromobacter spanius stain 6.</title>
        <authorList>
            <person name="Gunasekera T.S."/>
            <person name="Radwan O."/>
            <person name="Ruiz O.N."/>
        </authorList>
    </citation>
    <scope>NUCLEOTIDE SEQUENCE [LARGE SCALE GENOMIC DNA]</scope>
    <source>
        <strain evidence="4 5">6</strain>
    </source>
</reference>
<comment type="subcellular location">
    <subcellularLocation>
        <location evidence="1">Cell envelope</location>
    </subcellularLocation>
</comment>
<dbReference type="Pfam" id="PF09375">
    <property type="entry name" value="Peptidase_M75"/>
    <property type="match status" value="1"/>
</dbReference>
<accession>A0A2S5GQX7</accession>
<dbReference type="OrthoDB" id="5729110at2"/>
<name>A0A2S5GQX7_9BURK</name>
<dbReference type="InterPro" id="IPR018976">
    <property type="entry name" value="Imelysin-like"/>
</dbReference>
<dbReference type="Proteomes" id="UP000239990">
    <property type="component" value="Unassembled WGS sequence"/>
</dbReference>
<dbReference type="CDD" id="cd14659">
    <property type="entry name" value="Imelysin-like_IPPA"/>
    <property type="match status" value="1"/>
</dbReference>
<dbReference type="InterPro" id="IPR034984">
    <property type="entry name" value="Imelysin-like_IPPA"/>
</dbReference>
<dbReference type="Gene3D" id="1.20.1420.20">
    <property type="entry name" value="M75 peptidase, HXXE motif"/>
    <property type="match status" value="1"/>
</dbReference>
<evidence type="ECO:0000313" key="5">
    <source>
        <dbReference type="Proteomes" id="UP000239990"/>
    </source>
</evidence>
<organism evidence="4 5">
    <name type="scientific">Achromobacter spanius</name>
    <dbReference type="NCBI Taxonomy" id="217203"/>
    <lineage>
        <taxon>Bacteria</taxon>
        <taxon>Pseudomonadati</taxon>
        <taxon>Pseudomonadota</taxon>
        <taxon>Betaproteobacteria</taxon>
        <taxon>Burkholderiales</taxon>
        <taxon>Alcaligenaceae</taxon>
        <taxon>Achromobacter</taxon>
    </lineage>
</organism>
<dbReference type="AlphaFoldDB" id="A0A2S5GQX7"/>
<keyword evidence="4" id="KW-0031">Aminopeptidase</keyword>
<evidence type="ECO:0000256" key="2">
    <source>
        <dbReference type="ARBA" id="ARBA00022729"/>
    </source>
</evidence>
<evidence type="ECO:0000259" key="3">
    <source>
        <dbReference type="Pfam" id="PF09375"/>
    </source>
</evidence>
<evidence type="ECO:0000313" key="4">
    <source>
        <dbReference type="EMBL" id="PPA75243.1"/>
    </source>
</evidence>